<evidence type="ECO:0000313" key="7">
    <source>
        <dbReference type="EMBL" id="MCW6535517.1"/>
    </source>
</evidence>
<dbReference type="PANTHER" id="PTHR23427:SF2">
    <property type="entry name" value="SURFEIT LOCUS PROTEIN 1"/>
    <property type="match status" value="1"/>
</dbReference>
<dbReference type="InterPro" id="IPR002994">
    <property type="entry name" value="Surf1/Shy1"/>
</dbReference>
<keyword evidence="6" id="KW-1003">Cell membrane</keyword>
<comment type="similarity">
    <text evidence="2 6">Belongs to the SURF1 family.</text>
</comment>
<feature type="transmembrane region" description="Helical" evidence="6">
    <location>
        <begin position="196"/>
        <end position="214"/>
    </location>
</feature>
<evidence type="ECO:0000313" key="8">
    <source>
        <dbReference type="Proteomes" id="UP001165565"/>
    </source>
</evidence>
<accession>A0AA42CQZ1</accession>
<dbReference type="Proteomes" id="UP001165565">
    <property type="component" value="Unassembled WGS sequence"/>
</dbReference>
<protein>
    <recommendedName>
        <fullName evidence="6">SURF1-like protein</fullName>
    </recommendedName>
</protein>
<dbReference type="PANTHER" id="PTHR23427">
    <property type="entry name" value="SURFEIT LOCUS PROTEIN"/>
    <property type="match status" value="1"/>
</dbReference>
<dbReference type="PROSITE" id="PS50895">
    <property type="entry name" value="SURF1"/>
    <property type="match status" value="1"/>
</dbReference>
<evidence type="ECO:0000256" key="1">
    <source>
        <dbReference type="ARBA" id="ARBA00004370"/>
    </source>
</evidence>
<organism evidence="7 8">
    <name type="scientific">Sphingomonas lycopersici</name>
    <dbReference type="NCBI Taxonomy" id="2951807"/>
    <lineage>
        <taxon>Bacteria</taxon>
        <taxon>Pseudomonadati</taxon>
        <taxon>Pseudomonadota</taxon>
        <taxon>Alphaproteobacteria</taxon>
        <taxon>Sphingomonadales</taxon>
        <taxon>Sphingomonadaceae</taxon>
        <taxon>Sphingomonas</taxon>
    </lineage>
</organism>
<dbReference type="Pfam" id="PF02104">
    <property type="entry name" value="SURF1"/>
    <property type="match status" value="1"/>
</dbReference>
<dbReference type="GO" id="GO:0005886">
    <property type="term" value="C:plasma membrane"/>
    <property type="evidence" value="ECO:0007669"/>
    <property type="project" value="UniProtKB-SubCell"/>
</dbReference>
<evidence type="ECO:0000256" key="6">
    <source>
        <dbReference type="RuleBase" id="RU363076"/>
    </source>
</evidence>
<keyword evidence="4 6" id="KW-1133">Transmembrane helix</keyword>
<evidence type="ECO:0000256" key="4">
    <source>
        <dbReference type="ARBA" id="ARBA00022989"/>
    </source>
</evidence>
<dbReference type="CDD" id="cd06662">
    <property type="entry name" value="SURF1"/>
    <property type="match status" value="1"/>
</dbReference>
<sequence length="222" mass="23631">MKGVAARALTIAAILGFVALGIWQLERRTWKLALIERVDAKLAAAPVAAPPASKTLTEDDAYTRITASGRYLPGHDVYVKALTALGGGYWVMTPLDTANGRILINRGFVPADMRGRAPPAAGPATVTGLIRLSEPGGGFLRSNDPAAGRWYSRDVAAIAAAQRLGAVAPWFIDAGPNGSDWPRGGLTVVAFRNAHLSYALTWFAMAALLAVLAWRAMRKRAR</sequence>
<feature type="transmembrane region" description="Helical" evidence="6">
    <location>
        <begin position="6"/>
        <end position="25"/>
    </location>
</feature>
<keyword evidence="3 6" id="KW-0812">Transmembrane</keyword>
<comment type="subcellular location">
    <subcellularLocation>
        <location evidence="6">Cell membrane</location>
        <topology evidence="6">Multi-pass membrane protein</topology>
    </subcellularLocation>
    <subcellularLocation>
        <location evidence="1">Membrane</location>
    </subcellularLocation>
</comment>
<evidence type="ECO:0000256" key="2">
    <source>
        <dbReference type="ARBA" id="ARBA00007165"/>
    </source>
</evidence>
<evidence type="ECO:0000256" key="5">
    <source>
        <dbReference type="ARBA" id="ARBA00023136"/>
    </source>
</evidence>
<dbReference type="AlphaFoldDB" id="A0AA42CQZ1"/>
<name>A0AA42CQZ1_9SPHN</name>
<keyword evidence="5 6" id="KW-0472">Membrane</keyword>
<proteinExistence type="inferred from homology"/>
<dbReference type="InterPro" id="IPR045214">
    <property type="entry name" value="Surf1/Surf4"/>
</dbReference>
<gene>
    <name evidence="7" type="ORF">NEE01_12075</name>
</gene>
<evidence type="ECO:0000256" key="3">
    <source>
        <dbReference type="ARBA" id="ARBA00022692"/>
    </source>
</evidence>
<comment type="caution">
    <text evidence="7">The sequence shown here is derived from an EMBL/GenBank/DDBJ whole genome shotgun (WGS) entry which is preliminary data.</text>
</comment>
<dbReference type="RefSeq" id="WP_265269095.1">
    <property type="nucleotide sequence ID" value="NZ_JANFAV010000007.1"/>
</dbReference>
<keyword evidence="8" id="KW-1185">Reference proteome</keyword>
<reference evidence="7" key="1">
    <citation type="submission" date="2022-06" db="EMBL/GenBank/DDBJ databases">
        <title>Sphingomonas sp. nov. isolated from rhizosphere soil of tomato.</title>
        <authorList>
            <person name="Dong H."/>
            <person name="Gao R."/>
        </authorList>
    </citation>
    <scope>NUCLEOTIDE SEQUENCE</scope>
    <source>
        <strain evidence="7">MMSM24</strain>
    </source>
</reference>
<dbReference type="EMBL" id="JANFAV010000007">
    <property type="protein sequence ID" value="MCW6535517.1"/>
    <property type="molecule type" value="Genomic_DNA"/>
</dbReference>